<dbReference type="GO" id="GO:0003700">
    <property type="term" value="F:DNA-binding transcription factor activity"/>
    <property type="evidence" value="ECO:0007669"/>
    <property type="project" value="TreeGrafter"/>
</dbReference>
<keyword evidence="5" id="KW-1185">Reference proteome</keyword>
<evidence type="ECO:0000256" key="1">
    <source>
        <dbReference type="ARBA" id="ARBA00023125"/>
    </source>
</evidence>
<dbReference type="Gene3D" id="1.10.357.10">
    <property type="entry name" value="Tetracycline Repressor, domain 2"/>
    <property type="match status" value="1"/>
</dbReference>
<dbReference type="Proteomes" id="UP000295680">
    <property type="component" value="Unassembled WGS sequence"/>
</dbReference>
<dbReference type="InterPro" id="IPR001647">
    <property type="entry name" value="HTH_TetR"/>
</dbReference>
<reference evidence="4 5" key="1">
    <citation type="submission" date="2019-03" db="EMBL/GenBank/DDBJ databases">
        <title>Genomic Encyclopedia of Type Strains, Phase IV (KMG-IV): sequencing the most valuable type-strain genomes for metagenomic binning, comparative biology and taxonomic classification.</title>
        <authorList>
            <person name="Goeker M."/>
        </authorList>
    </citation>
    <scope>NUCLEOTIDE SEQUENCE [LARGE SCALE GENOMIC DNA]</scope>
    <source>
        <strain evidence="4 5">DSM 45934</strain>
    </source>
</reference>
<evidence type="ECO:0000259" key="3">
    <source>
        <dbReference type="PROSITE" id="PS50977"/>
    </source>
</evidence>
<dbReference type="PANTHER" id="PTHR30055:SF200">
    <property type="entry name" value="HTH-TYPE TRANSCRIPTIONAL REPRESSOR BDCR"/>
    <property type="match status" value="1"/>
</dbReference>
<dbReference type="EMBL" id="SLWS01000002">
    <property type="protein sequence ID" value="TCO62101.1"/>
    <property type="molecule type" value="Genomic_DNA"/>
</dbReference>
<dbReference type="InterPro" id="IPR050109">
    <property type="entry name" value="HTH-type_TetR-like_transc_reg"/>
</dbReference>
<feature type="domain" description="HTH tetR-type" evidence="3">
    <location>
        <begin position="6"/>
        <end position="66"/>
    </location>
</feature>
<dbReference type="PRINTS" id="PR00455">
    <property type="entry name" value="HTHTETR"/>
</dbReference>
<dbReference type="InterPro" id="IPR036271">
    <property type="entry name" value="Tet_transcr_reg_TetR-rel_C_sf"/>
</dbReference>
<gene>
    <name evidence="4" type="ORF">EV192_102238</name>
</gene>
<dbReference type="GO" id="GO:0000976">
    <property type="term" value="F:transcription cis-regulatory region binding"/>
    <property type="evidence" value="ECO:0007669"/>
    <property type="project" value="TreeGrafter"/>
</dbReference>
<dbReference type="AlphaFoldDB" id="A0A4R2JPK2"/>
<accession>A0A4R2JPK2</accession>
<dbReference type="PROSITE" id="PS50977">
    <property type="entry name" value="HTH_TETR_2"/>
    <property type="match status" value="1"/>
</dbReference>
<sequence>MAEPDSPARRRIEEVALKLFAAQGYRGTPVKEIMLECGLTPGAMYNHFQSKDELLFTILRKLGDEFTVMIKRGEQAADPDDPAQLLFNVVEAMALFALRHPDAVKVANVDYVELSEAYLKEEVEFRRTNRRRIEKIIEAGIATGQFVIPIYDNVNEIKLTATALANVAIRLSDAAGPHPSRDIAGLARFHAQLALRIVTRRSA</sequence>
<dbReference type="SUPFAM" id="SSF46689">
    <property type="entry name" value="Homeodomain-like"/>
    <property type="match status" value="1"/>
</dbReference>
<evidence type="ECO:0000313" key="4">
    <source>
        <dbReference type="EMBL" id="TCO62101.1"/>
    </source>
</evidence>
<evidence type="ECO:0000313" key="5">
    <source>
        <dbReference type="Proteomes" id="UP000295680"/>
    </source>
</evidence>
<dbReference type="Pfam" id="PF00440">
    <property type="entry name" value="TetR_N"/>
    <property type="match status" value="1"/>
</dbReference>
<feature type="DNA-binding region" description="H-T-H motif" evidence="2">
    <location>
        <begin position="29"/>
        <end position="48"/>
    </location>
</feature>
<proteinExistence type="predicted"/>
<dbReference type="PANTHER" id="PTHR30055">
    <property type="entry name" value="HTH-TYPE TRANSCRIPTIONAL REGULATOR RUTR"/>
    <property type="match status" value="1"/>
</dbReference>
<protein>
    <submittedName>
        <fullName evidence="4">TetR family transcriptional regulator</fullName>
    </submittedName>
</protein>
<evidence type="ECO:0000256" key="2">
    <source>
        <dbReference type="PROSITE-ProRule" id="PRU00335"/>
    </source>
</evidence>
<name>A0A4R2JPK2_9PSEU</name>
<dbReference type="InterPro" id="IPR041490">
    <property type="entry name" value="KstR2_TetR_C"/>
</dbReference>
<comment type="caution">
    <text evidence="4">The sequence shown here is derived from an EMBL/GenBank/DDBJ whole genome shotgun (WGS) entry which is preliminary data.</text>
</comment>
<organism evidence="4 5">
    <name type="scientific">Actinocrispum wychmicini</name>
    <dbReference type="NCBI Taxonomy" id="1213861"/>
    <lineage>
        <taxon>Bacteria</taxon>
        <taxon>Bacillati</taxon>
        <taxon>Actinomycetota</taxon>
        <taxon>Actinomycetes</taxon>
        <taxon>Pseudonocardiales</taxon>
        <taxon>Pseudonocardiaceae</taxon>
        <taxon>Actinocrispum</taxon>
    </lineage>
</organism>
<dbReference type="InterPro" id="IPR009057">
    <property type="entry name" value="Homeodomain-like_sf"/>
</dbReference>
<keyword evidence="1 2" id="KW-0238">DNA-binding</keyword>
<dbReference type="SUPFAM" id="SSF48498">
    <property type="entry name" value="Tetracyclin repressor-like, C-terminal domain"/>
    <property type="match status" value="1"/>
</dbReference>
<dbReference type="Pfam" id="PF17932">
    <property type="entry name" value="TetR_C_24"/>
    <property type="match status" value="1"/>
</dbReference>
<dbReference type="RefSeq" id="WP_165960320.1">
    <property type="nucleotide sequence ID" value="NZ_SLWS01000002.1"/>
</dbReference>